<organism evidence="1 2">
    <name type="scientific">Dysgonomonas termitidis</name>
    <dbReference type="NCBI Taxonomy" id="1516126"/>
    <lineage>
        <taxon>Bacteria</taxon>
        <taxon>Pseudomonadati</taxon>
        <taxon>Bacteroidota</taxon>
        <taxon>Bacteroidia</taxon>
        <taxon>Bacteroidales</taxon>
        <taxon>Dysgonomonadaceae</taxon>
        <taxon>Dysgonomonas</taxon>
    </lineage>
</organism>
<evidence type="ECO:0000313" key="1">
    <source>
        <dbReference type="EMBL" id="MFC4674404.1"/>
    </source>
</evidence>
<dbReference type="Proteomes" id="UP001596023">
    <property type="component" value="Unassembled WGS sequence"/>
</dbReference>
<dbReference type="RefSeq" id="WP_379996677.1">
    <property type="nucleotide sequence ID" value="NZ_JBHSGN010000074.1"/>
</dbReference>
<comment type="caution">
    <text evidence="1">The sequence shown here is derived from an EMBL/GenBank/DDBJ whole genome shotgun (WGS) entry which is preliminary data.</text>
</comment>
<protein>
    <submittedName>
        <fullName evidence="1">Uncharacterized protein</fullName>
    </submittedName>
</protein>
<dbReference type="EMBL" id="JBHSGN010000074">
    <property type="protein sequence ID" value="MFC4674404.1"/>
    <property type="molecule type" value="Genomic_DNA"/>
</dbReference>
<proteinExistence type="predicted"/>
<accession>A0ABV9KWY3</accession>
<reference evidence="2" key="1">
    <citation type="journal article" date="2019" name="Int. J. Syst. Evol. Microbiol.">
        <title>The Global Catalogue of Microorganisms (GCM) 10K type strain sequencing project: providing services to taxonomists for standard genome sequencing and annotation.</title>
        <authorList>
            <consortium name="The Broad Institute Genomics Platform"/>
            <consortium name="The Broad Institute Genome Sequencing Center for Infectious Disease"/>
            <person name="Wu L."/>
            <person name="Ma J."/>
        </authorList>
    </citation>
    <scope>NUCLEOTIDE SEQUENCE [LARGE SCALE GENOMIC DNA]</scope>
    <source>
        <strain evidence="2">CCUG 66188</strain>
    </source>
</reference>
<keyword evidence="2" id="KW-1185">Reference proteome</keyword>
<evidence type="ECO:0000313" key="2">
    <source>
        <dbReference type="Proteomes" id="UP001596023"/>
    </source>
</evidence>
<sequence>MANLIQIKNGTNTVNSEADATTTLNGLALKKGEMAAISYIDTDSIEKSYWLLVMVK</sequence>
<gene>
    <name evidence="1" type="ORF">ACFO6W_11925</name>
</gene>
<name>A0ABV9KWY3_9BACT</name>